<keyword evidence="2" id="KW-1185">Reference proteome</keyword>
<evidence type="ECO:0000313" key="2">
    <source>
        <dbReference type="Proteomes" id="UP000260823"/>
    </source>
</evidence>
<organism evidence="1 2">
    <name type="scientific">Mucilaginibacter terrenus</name>
    <dbReference type="NCBI Taxonomy" id="2482727"/>
    <lineage>
        <taxon>Bacteria</taxon>
        <taxon>Pseudomonadati</taxon>
        <taxon>Bacteroidota</taxon>
        <taxon>Sphingobacteriia</taxon>
        <taxon>Sphingobacteriales</taxon>
        <taxon>Sphingobacteriaceae</taxon>
        <taxon>Mucilaginibacter</taxon>
    </lineage>
</organism>
<protein>
    <submittedName>
        <fullName evidence="1">Uncharacterized protein</fullName>
    </submittedName>
</protein>
<dbReference type="OrthoDB" id="1272877at2"/>
<evidence type="ECO:0000313" key="1">
    <source>
        <dbReference type="EMBL" id="RFZ82852.1"/>
    </source>
</evidence>
<dbReference type="RefSeq" id="WP_117383281.1">
    <property type="nucleotide sequence ID" value="NZ_QWDE01000002.1"/>
</dbReference>
<reference evidence="1 2" key="1">
    <citation type="submission" date="2018-08" db="EMBL/GenBank/DDBJ databases">
        <title>Mucilaginibacter terrae sp. nov., isolated from manganese diggings.</title>
        <authorList>
            <person name="Huang Y."/>
            <person name="Zhou Z."/>
        </authorList>
    </citation>
    <scope>NUCLEOTIDE SEQUENCE [LARGE SCALE GENOMIC DNA]</scope>
    <source>
        <strain evidence="1 2">ZH6</strain>
    </source>
</reference>
<gene>
    <name evidence="1" type="ORF">DYU05_11865</name>
</gene>
<name>A0A3E2NPE3_9SPHI</name>
<accession>A0A3E2NPE3</accession>
<proteinExistence type="predicted"/>
<sequence length="174" mass="18605">MKKILLSSVVVMLVFIRCGTVQSIIKSSFPYTATLVVPASSATGTNLNAISEGSSFDQNFVKDGNNGGRISNVRIVSAKITAVVPSDFNIGNLISARVYMAKANGADEVLVGSRTDIGPNSGSSIVLDIDNSNMLDELMREKKVRIRMAYVLRNRISLDASLRIVLGIAADPAR</sequence>
<dbReference type="AlphaFoldDB" id="A0A3E2NPE3"/>
<dbReference type="Proteomes" id="UP000260823">
    <property type="component" value="Unassembled WGS sequence"/>
</dbReference>
<dbReference type="EMBL" id="QWDE01000002">
    <property type="protein sequence ID" value="RFZ82852.1"/>
    <property type="molecule type" value="Genomic_DNA"/>
</dbReference>
<comment type="caution">
    <text evidence="1">The sequence shown here is derived from an EMBL/GenBank/DDBJ whole genome shotgun (WGS) entry which is preliminary data.</text>
</comment>